<dbReference type="SUPFAM" id="SSF46689">
    <property type="entry name" value="Homeodomain-like"/>
    <property type="match status" value="1"/>
</dbReference>
<dbReference type="InterPro" id="IPR009057">
    <property type="entry name" value="Homeodomain-like_sf"/>
</dbReference>
<feature type="transmembrane region" description="Helical" evidence="4">
    <location>
        <begin position="203"/>
        <end position="222"/>
    </location>
</feature>
<accession>A0A0J7IFE2</accession>
<protein>
    <submittedName>
        <fullName evidence="6">AraC family transcriptional regulator</fullName>
    </submittedName>
</protein>
<keyword evidence="4" id="KW-0812">Transmembrane</keyword>
<dbReference type="InterPro" id="IPR018062">
    <property type="entry name" value="HTH_AraC-typ_CS"/>
</dbReference>
<dbReference type="AlphaFoldDB" id="A0A0J7IFE2"/>
<proteinExistence type="predicted"/>
<evidence type="ECO:0000256" key="4">
    <source>
        <dbReference type="SAM" id="Phobius"/>
    </source>
</evidence>
<dbReference type="Proteomes" id="UP000036261">
    <property type="component" value="Unassembled WGS sequence"/>
</dbReference>
<evidence type="ECO:0000313" key="7">
    <source>
        <dbReference type="Proteomes" id="UP000036261"/>
    </source>
</evidence>
<dbReference type="PROSITE" id="PS00041">
    <property type="entry name" value="HTH_ARAC_FAMILY_1"/>
    <property type="match status" value="1"/>
</dbReference>
<keyword evidence="3" id="KW-0804">Transcription</keyword>
<dbReference type="OrthoDB" id="9779074at2"/>
<dbReference type="PROSITE" id="PS01124">
    <property type="entry name" value="HTH_ARAC_FAMILY_2"/>
    <property type="match status" value="1"/>
</dbReference>
<feature type="transmembrane region" description="Helical" evidence="4">
    <location>
        <begin position="6"/>
        <end position="22"/>
    </location>
</feature>
<keyword evidence="4" id="KW-1133">Transmembrane helix</keyword>
<comment type="caution">
    <text evidence="6">The sequence shown here is derived from an EMBL/GenBank/DDBJ whole genome shotgun (WGS) entry which is preliminary data.</text>
</comment>
<keyword evidence="2" id="KW-0238">DNA-binding</keyword>
<dbReference type="PATRIC" id="fig|558151.6.peg.2187"/>
<evidence type="ECO:0000256" key="1">
    <source>
        <dbReference type="ARBA" id="ARBA00023015"/>
    </source>
</evidence>
<dbReference type="GO" id="GO:0003700">
    <property type="term" value="F:DNA-binding transcription factor activity"/>
    <property type="evidence" value="ECO:0007669"/>
    <property type="project" value="InterPro"/>
</dbReference>
<dbReference type="PANTHER" id="PTHR43280:SF29">
    <property type="entry name" value="ARAC-FAMILY TRANSCRIPTIONAL REGULATOR"/>
    <property type="match status" value="1"/>
</dbReference>
<gene>
    <name evidence="6" type="ORF">ACM46_10350</name>
</gene>
<dbReference type="PANTHER" id="PTHR43280">
    <property type="entry name" value="ARAC-FAMILY TRANSCRIPTIONAL REGULATOR"/>
    <property type="match status" value="1"/>
</dbReference>
<dbReference type="Pfam" id="PF12833">
    <property type="entry name" value="HTH_18"/>
    <property type="match status" value="1"/>
</dbReference>
<feature type="transmembrane region" description="Helical" evidence="4">
    <location>
        <begin position="99"/>
        <end position="117"/>
    </location>
</feature>
<feature type="domain" description="HTH araC/xylS-type" evidence="5">
    <location>
        <begin position="278"/>
        <end position="382"/>
    </location>
</feature>
<dbReference type="EMBL" id="LFND01000003">
    <property type="protein sequence ID" value="KMQ64641.1"/>
    <property type="molecule type" value="Genomic_DNA"/>
</dbReference>
<evidence type="ECO:0000256" key="3">
    <source>
        <dbReference type="ARBA" id="ARBA00023163"/>
    </source>
</evidence>
<reference evidence="6 7" key="1">
    <citation type="journal article" date="2013" name="Int. J. Syst. Evol. Microbiol.">
        <title>Chryseobacterium angstadtii sp. nov., isolated from a newt tank.</title>
        <authorList>
            <person name="Kirk K.E."/>
            <person name="Hoffman J.A."/>
            <person name="Smith K.A."/>
            <person name="Strahan B.L."/>
            <person name="Failor K.C."/>
            <person name="Krebs J.E."/>
            <person name="Gale A.N."/>
            <person name="Do T.D."/>
            <person name="Sontag T.C."/>
            <person name="Batties A.M."/>
            <person name="Mistiszyn K."/>
            <person name="Newman J.D."/>
        </authorList>
    </citation>
    <scope>NUCLEOTIDE SEQUENCE [LARGE SCALE GENOMIC DNA]</scope>
    <source>
        <strain evidence="6 7">KM</strain>
    </source>
</reference>
<sequence length="384" mass="44560">MIYTTLLNIAIFQGIVLGVVILKSSLFNSQSNKYLSYLLFALSIVLLNYVFEIEGAFKSYPLLCFLDYIEWIFLLPVFIFQFIINRIDDTVKSRQKTYLYYIPFVYSSTFTIIYHLNDILGIYKITGSGIFIINILRLIQLLFAFIIILFPPFYSYFMIRHLKDPQEKKWVITLLTTLYLLLSTWLITYMTGFFFGIDISSTMSGLALSATFIMHWTAYIGIYKYKLAKNKDAVYQFLNNDFAIIHPNLQVAENSITQENSTAEEYRESITADNLYFQKLEQLCKEQHIYTDSTLNREKVAEKLGISAGYVSQIVNTITGDNFAHYINQYRVEAVKEMISNSEYGNYTLLTMGLESGFTSKTTFYKAFKKVTGQTPNEYKNTLK</sequence>
<feature type="transmembrane region" description="Helical" evidence="4">
    <location>
        <begin position="34"/>
        <end position="51"/>
    </location>
</feature>
<keyword evidence="4" id="KW-0472">Membrane</keyword>
<feature type="transmembrane region" description="Helical" evidence="4">
    <location>
        <begin position="129"/>
        <end position="150"/>
    </location>
</feature>
<organism evidence="6 7">
    <name type="scientific">Chryseobacterium angstadtii</name>
    <dbReference type="NCBI Taxonomy" id="558151"/>
    <lineage>
        <taxon>Bacteria</taxon>
        <taxon>Pseudomonadati</taxon>
        <taxon>Bacteroidota</taxon>
        <taxon>Flavobacteriia</taxon>
        <taxon>Flavobacteriales</taxon>
        <taxon>Weeksellaceae</taxon>
        <taxon>Chryseobacterium group</taxon>
        <taxon>Chryseobacterium</taxon>
    </lineage>
</organism>
<evidence type="ECO:0000256" key="2">
    <source>
        <dbReference type="ARBA" id="ARBA00023125"/>
    </source>
</evidence>
<keyword evidence="1" id="KW-0805">Transcription regulation</keyword>
<feature type="transmembrane region" description="Helical" evidence="4">
    <location>
        <begin position="71"/>
        <end position="87"/>
    </location>
</feature>
<keyword evidence="7" id="KW-1185">Reference proteome</keyword>
<evidence type="ECO:0000313" key="6">
    <source>
        <dbReference type="EMBL" id="KMQ64641.1"/>
    </source>
</evidence>
<dbReference type="SMART" id="SM00342">
    <property type="entry name" value="HTH_ARAC"/>
    <property type="match status" value="1"/>
</dbReference>
<dbReference type="Gene3D" id="1.10.10.60">
    <property type="entry name" value="Homeodomain-like"/>
    <property type="match status" value="2"/>
</dbReference>
<evidence type="ECO:0000259" key="5">
    <source>
        <dbReference type="PROSITE" id="PS01124"/>
    </source>
</evidence>
<dbReference type="STRING" id="558151.ACM46_10350"/>
<dbReference type="GO" id="GO:0043565">
    <property type="term" value="F:sequence-specific DNA binding"/>
    <property type="evidence" value="ECO:0007669"/>
    <property type="project" value="InterPro"/>
</dbReference>
<name>A0A0J7IFE2_9FLAO</name>
<dbReference type="InterPro" id="IPR018060">
    <property type="entry name" value="HTH_AraC"/>
</dbReference>
<feature type="transmembrane region" description="Helical" evidence="4">
    <location>
        <begin position="171"/>
        <end position="197"/>
    </location>
</feature>